<evidence type="ECO:0000313" key="3">
    <source>
        <dbReference type="Proteomes" id="UP000694548"/>
    </source>
</evidence>
<dbReference type="AlphaFoldDB" id="A0A8C6KNS2"/>
<reference evidence="2" key="1">
    <citation type="submission" date="2014-08" db="EMBL/GenBank/DDBJ databases">
        <authorList>
            <person name="Senf B."/>
            <person name="Petzold A."/>
            <person name="Downie B.R."/>
            <person name="Koch P."/>
            <person name="Platzer M."/>
        </authorList>
    </citation>
    <scope>NUCLEOTIDE SEQUENCE [LARGE SCALE GENOMIC DNA]</scope>
    <source>
        <strain evidence="2">GRZ</strain>
    </source>
</reference>
<proteinExistence type="predicted"/>
<feature type="signal peptide" evidence="1">
    <location>
        <begin position="1"/>
        <end position="16"/>
    </location>
</feature>
<dbReference type="InterPro" id="IPR008979">
    <property type="entry name" value="Galactose-bd-like_sf"/>
</dbReference>
<dbReference type="SUPFAM" id="SSF49785">
    <property type="entry name" value="Galactose-binding domain-like"/>
    <property type="match status" value="1"/>
</dbReference>
<protein>
    <recommendedName>
        <fullName evidence="4">Fucolectin tachylectin-4 pentraxin-1 domain-containing protein</fullName>
    </recommendedName>
</protein>
<reference evidence="2" key="2">
    <citation type="submission" date="2025-08" db="UniProtKB">
        <authorList>
            <consortium name="Ensembl"/>
        </authorList>
    </citation>
    <scope>IDENTIFICATION</scope>
</reference>
<sequence length="129" mass="14532">MLQSLLFICLIADVCSSPNINLAGKTIFQSSDHNSVTNLTSDKIINRDPSTCSNQIFWWRIDLQRVYNISCISIYNKDADNTDLSGSQIYICYNLYNVYNLSPSVLGRYVTVVTPAQKLMVLCDLMCST</sequence>
<accession>A0A8C6KNS2</accession>
<evidence type="ECO:0000256" key="1">
    <source>
        <dbReference type="SAM" id="SignalP"/>
    </source>
</evidence>
<dbReference type="Gene3D" id="2.60.120.260">
    <property type="entry name" value="Galactose-binding domain-like"/>
    <property type="match status" value="1"/>
</dbReference>
<keyword evidence="3" id="KW-1185">Reference proteome</keyword>
<dbReference type="Proteomes" id="UP000694548">
    <property type="component" value="Chromosome sgr05"/>
</dbReference>
<evidence type="ECO:0008006" key="4">
    <source>
        <dbReference type="Google" id="ProtNLM"/>
    </source>
</evidence>
<evidence type="ECO:0000313" key="2">
    <source>
        <dbReference type="Ensembl" id="ENSNFUP00015008322.1"/>
    </source>
</evidence>
<feature type="chain" id="PRO_5034295304" description="Fucolectin tachylectin-4 pentraxin-1 domain-containing protein" evidence="1">
    <location>
        <begin position="17"/>
        <end position="129"/>
    </location>
</feature>
<dbReference type="Ensembl" id="ENSNFUT00015008752.1">
    <property type="protein sequence ID" value="ENSNFUP00015008322.1"/>
    <property type="gene ID" value="ENSNFUG00015004074.1"/>
</dbReference>
<keyword evidence="1" id="KW-0732">Signal</keyword>
<dbReference type="GeneTree" id="ENSGT00940000172126"/>
<reference evidence="2" key="3">
    <citation type="submission" date="2025-09" db="UniProtKB">
        <authorList>
            <consortium name="Ensembl"/>
        </authorList>
    </citation>
    <scope>IDENTIFICATION</scope>
</reference>
<name>A0A8C6KNS2_NOTFU</name>
<organism evidence="2 3">
    <name type="scientific">Nothobranchius furzeri</name>
    <name type="common">Turquoise killifish</name>
    <dbReference type="NCBI Taxonomy" id="105023"/>
    <lineage>
        <taxon>Eukaryota</taxon>
        <taxon>Metazoa</taxon>
        <taxon>Chordata</taxon>
        <taxon>Craniata</taxon>
        <taxon>Vertebrata</taxon>
        <taxon>Euteleostomi</taxon>
        <taxon>Actinopterygii</taxon>
        <taxon>Neopterygii</taxon>
        <taxon>Teleostei</taxon>
        <taxon>Neoteleostei</taxon>
        <taxon>Acanthomorphata</taxon>
        <taxon>Ovalentaria</taxon>
        <taxon>Atherinomorphae</taxon>
        <taxon>Cyprinodontiformes</taxon>
        <taxon>Nothobranchiidae</taxon>
        <taxon>Nothobranchius</taxon>
    </lineage>
</organism>